<keyword evidence="2" id="KW-0472">Membrane</keyword>
<evidence type="ECO:0000256" key="1">
    <source>
        <dbReference type="SAM" id="MobiDB-lite"/>
    </source>
</evidence>
<gene>
    <name evidence="3" type="ORF">PV11_07031</name>
</gene>
<feature type="compositionally biased region" description="Basic and acidic residues" evidence="1">
    <location>
        <begin position="417"/>
        <end position="433"/>
    </location>
</feature>
<name>A0A0D1YF62_9EURO</name>
<feature type="compositionally biased region" description="Low complexity" evidence="1">
    <location>
        <begin position="441"/>
        <end position="468"/>
    </location>
</feature>
<dbReference type="OrthoDB" id="5426165at2759"/>
<feature type="region of interest" description="Disordered" evidence="1">
    <location>
        <begin position="355"/>
        <end position="381"/>
    </location>
</feature>
<dbReference type="HOGENOM" id="CLU_562572_0_0_1"/>
<evidence type="ECO:0000313" key="4">
    <source>
        <dbReference type="Proteomes" id="UP000053599"/>
    </source>
</evidence>
<dbReference type="PANTHER" id="PTHR40623:SF2">
    <property type="entry name" value="INTEGRAL MEMBRANE PROTEIN"/>
    <property type="match status" value="1"/>
</dbReference>
<feature type="compositionally biased region" description="Low complexity" evidence="1">
    <location>
        <begin position="364"/>
        <end position="381"/>
    </location>
</feature>
<feature type="transmembrane region" description="Helical" evidence="2">
    <location>
        <begin position="20"/>
        <end position="39"/>
    </location>
</feature>
<feature type="region of interest" description="Disordered" evidence="1">
    <location>
        <begin position="275"/>
        <end position="300"/>
    </location>
</feature>
<dbReference type="EMBL" id="KN846953">
    <property type="protein sequence ID" value="KIV79469.1"/>
    <property type="molecule type" value="Genomic_DNA"/>
</dbReference>
<proteinExistence type="predicted"/>
<sequence length="468" mass="51559">MTPFFPAGAAFFLGWPTWAKLGVVLGGLLMIILTTAFCVKLRNWRRDLKLEMMTAEEQIERGATTLASTLSEEIPFGIRALTEDPEVEGVWNSRAVTPLHHNFIQPRRSSTNLPRSSKPRKDSSISSTSLQRPVHPGPFAQNALQPPMDSCGQSRPVHEVPVSRKTNKKMVINYGGPYLQSEATKLISDRGSSTAQARSNNTPIKIQLRPLTDRTLVGQRKFVIGNRQKSTSLLSRRETVSDDPLDRMEAHRRFHAAESGQLRPRSRRHTDLALTTPLAPSPSDSEDNDALSGPALSWPRDTGAVNLRQRVHGRVQMIEGPKPVPFRAFVESLPTTKAPPSAWTDKTQARVHAKLPAPSKGSDTSSRVSIHTSESSISSTTTAPTLATELVSITNTRSRKINNGFELLPAGALAKEPSVKEFGLRPEPRVAERKPKKLQKRPPSISASRRSSSDSARFSGESFRLPVF</sequence>
<dbReference type="Proteomes" id="UP000053599">
    <property type="component" value="Unassembled WGS sequence"/>
</dbReference>
<accession>A0A0D1YF62</accession>
<feature type="region of interest" description="Disordered" evidence="1">
    <location>
        <begin position="102"/>
        <end position="164"/>
    </location>
</feature>
<dbReference type="AlphaFoldDB" id="A0A0D1YF62"/>
<evidence type="ECO:0000313" key="3">
    <source>
        <dbReference type="EMBL" id="KIV79469.1"/>
    </source>
</evidence>
<protein>
    <submittedName>
        <fullName evidence="3">Uncharacterized protein</fullName>
    </submittedName>
</protein>
<dbReference type="PANTHER" id="PTHR40623">
    <property type="entry name" value="INTEGRAL MEMBRANE PROTEIN"/>
    <property type="match status" value="1"/>
</dbReference>
<evidence type="ECO:0000256" key="2">
    <source>
        <dbReference type="SAM" id="Phobius"/>
    </source>
</evidence>
<organism evidence="3 4">
    <name type="scientific">Exophiala sideris</name>
    <dbReference type="NCBI Taxonomy" id="1016849"/>
    <lineage>
        <taxon>Eukaryota</taxon>
        <taxon>Fungi</taxon>
        <taxon>Dikarya</taxon>
        <taxon>Ascomycota</taxon>
        <taxon>Pezizomycotina</taxon>
        <taxon>Eurotiomycetes</taxon>
        <taxon>Chaetothyriomycetidae</taxon>
        <taxon>Chaetothyriales</taxon>
        <taxon>Herpotrichiellaceae</taxon>
        <taxon>Exophiala</taxon>
    </lineage>
</organism>
<keyword evidence="2" id="KW-1133">Transmembrane helix</keyword>
<dbReference type="STRING" id="1016849.A0A0D1YF62"/>
<keyword evidence="2" id="KW-0812">Transmembrane</keyword>
<feature type="region of interest" description="Disordered" evidence="1">
    <location>
        <begin position="416"/>
        <end position="468"/>
    </location>
</feature>
<reference evidence="3 4" key="1">
    <citation type="submission" date="2015-01" db="EMBL/GenBank/DDBJ databases">
        <title>The Genome Sequence of Exophiala sideris CBS121828.</title>
        <authorList>
            <consortium name="The Broad Institute Genomics Platform"/>
            <person name="Cuomo C."/>
            <person name="de Hoog S."/>
            <person name="Gorbushina A."/>
            <person name="Stielow B."/>
            <person name="Teixiera M."/>
            <person name="Abouelleil A."/>
            <person name="Chapman S.B."/>
            <person name="Priest M."/>
            <person name="Young S.K."/>
            <person name="Wortman J."/>
            <person name="Nusbaum C."/>
            <person name="Birren B."/>
        </authorList>
    </citation>
    <scope>NUCLEOTIDE SEQUENCE [LARGE SCALE GENOMIC DNA]</scope>
    <source>
        <strain evidence="3 4">CBS 121828</strain>
    </source>
</reference>